<gene>
    <name evidence="8" type="ORF">LFAB_17095</name>
</gene>
<feature type="site" description="Lowers pKa of active site Tyr" evidence="6">
    <location>
        <position position="77"/>
    </location>
</feature>
<dbReference type="GO" id="GO:0016616">
    <property type="term" value="F:oxidoreductase activity, acting on the CH-OH group of donors, NAD or NADP as acceptor"/>
    <property type="evidence" value="ECO:0007669"/>
    <property type="project" value="UniProtKB-ARBA"/>
</dbReference>
<dbReference type="PANTHER" id="PTHR43827">
    <property type="entry name" value="2,5-DIKETO-D-GLUCONIC ACID REDUCTASE"/>
    <property type="match status" value="1"/>
</dbReference>
<dbReference type="PANTHER" id="PTHR43827:SF3">
    <property type="entry name" value="NADP-DEPENDENT OXIDOREDUCTASE DOMAIN-CONTAINING PROTEIN"/>
    <property type="match status" value="1"/>
</dbReference>
<dbReference type="CDD" id="cd19133">
    <property type="entry name" value="AKR_AKR5F1"/>
    <property type="match status" value="1"/>
</dbReference>
<evidence type="ECO:0000259" key="7">
    <source>
        <dbReference type="Pfam" id="PF00248"/>
    </source>
</evidence>
<feature type="domain" description="NADP-dependent oxidoreductase" evidence="7">
    <location>
        <begin position="27"/>
        <end position="260"/>
    </location>
</feature>
<dbReference type="AlphaFoldDB" id="W6T3U5"/>
<name>W6T3U5_9LACO</name>
<dbReference type="SUPFAM" id="SSF51430">
    <property type="entry name" value="NAD(P)-linked oxidoreductase"/>
    <property type="match status" value="1"/>
</dbReference>
<dbReference type="InterPro" id="IPR020471">
    <property type="entry name" value="AKR"/>
</dbReference>
<evidence type="ECO:0000256" key="6">
    <source>
        <dbReference type="PIRSR" id="PIRSR000097-3"/>
    </source>
</evidence>
<organism evidence="8 9">
    <name type="scientific">Lactiplantibacillus fabifermentans T30PCM01</name>
    <dbReference type="NCBI Taxonomy" id="1400520"/>
    <lineage>
        <taxon>Bacteria</taxon>
        <taxon>Bacillati</taxon>
        <taxon>Bacillota</taxon>
        <taxon>Bacilli</taxon>
        <taxon>Lactobacillales</taxon>
        <taxon>Lactobacillaceae</taxon>
        <taxon>Lactiplantibacillus</taxon>
    </lineage>
</organism>
<evidence type="ECO:0000256" key="1">
    <source>
        <dbReference type="ARBA" id="ARBA00007905"/>
    </source>
</evidence>
<evidence type="ECO:0000313" key="9">
    <source>
        <dbReference type="Proteomes" id="UP000019247"/>
    </source>
</evidence>
<dbReference type="STRING" id="1400520.LFAB_17095"/>
<protein>
    <submittedName>
        <fullName evidence="8">2,5-diketo-D-gluconic acid reductase</fullName>
    </submittedName>
</protein>
<dbReference type="InterPro" id="IPR023210">
    <property type="entry name" value="NADP_OxRdtase_dom"/>
</dbReference>
<dbReference type="Proteomes" id="UP000019247">
    <property type="component" value="Unassembled WGS sequence"/>
</dbReference>
<feature type="binding site" evidence="5">
    <location>
        <position position="110"/>
    </location>
    <ligand>
        <name>substrate</name>
    </ligand>
</feature>
<keyword evidence="2" id="KW-0521">NADP</keyword>
<keyword evidence="3" id="KW-0560">Oxidoreductase</keyword>
<comment type="similarity">
    <text evidence="1">Belongs to the aldo/keto reductase family.</text>
</comment>
<dbReference type="PROSITE" id="PS00063">
    <property type="entry name" value="ALDOKETO_REDUCTASE_3"/>
    <property type="match status" value="1"/>
</dbReference>
<sequence>MTNVPMVKLNNGVEMPQEGLGVLDAGSFDEVRQAVLDALETGYRMIDTAQAYYNEEAVGAALKASDVDRKEVFVTTKVWISNYGYQAAKDSVEKSLKDLQTDYIDLVLLHQPYGDYYGAYRALEDLYEAGKIRAIGVANFMPDRYVDLVQFSKVTPVINQVETHVFNQQWSLRKYLDKYSTQLESWGPFAEGKNDFFKNETLKNIGLKYGKTGPQVALRYLTQNGVIIIPKSVHQERMAENLNIWDFELADEDMELIRNLDTGKTLFFSPHDPETVEMFAKFVKTGDFDFREDGE</sequence>
<comment type="caution">
    <text evidence="8">The sequence shown here is derived from an EMBL/GenBank/DDBJ whole genome shotgun (WGS) entry which is preliminary data.</text>
</comment>
<accession>W6T3U5</accession>
<dbReference type="eggNOG" id="COG0656">
    <property type="taxonomic scope" value="Bacteria"/>
</dbReference>
<dbReference type="EMBL" id="AWWK01000094">
    <property type="protein sequence ID" value="ETY72581.1"/>
    <property type="molecule type" value="Genomic_DNA"/>
</dbReference>
<reference evidence="8 9" key="1">
    <citation type="journal article" date="2014" name="Genome Announc.">
        <title>Genome Sequence of Lactobacillus fabifermentans Strain T30PCM01, Isolated from Fermenting Grape Marc.</title>
        <authorList>
            <person name="Treu L."/>
            <person name="Vendramin V."/>
            <person name="Bovo B."/>
            <person name="Giacomini A."/>
            <person name="Corich V."/>
            <person name="Campanaro S."/>
        </authorList>
    </citation>
    <scope>NUCLEOTIDE SEQUENCE [LARGE SCALE GENOMIC DNA]</scope>
    <source>
        <strain evidence="8 9">T30PCM01</strain>
    </source>
</reference>
<dbReference type="InterPro" id="IPR018170">
    <property type="entry name" value="Aldo/ket_reductase_CS"/>
</dbReference>
<dbReference type="RefSeq" id="WP_244880294.1">
    <property type="nucleotide sequence ID" value="NZ_KK036540.1"/>
</dbReference>
<dbReference type="PRINTS" id="PR00069">
    <property type="entry name" value="ALDKETRDTASE"/>
</dbReference>
<dbReference type="Gene3D" id="3.20.20.100">
    <property type="entry name" value="NADP-dependent oxidoreductase domain"/>
    <property type="match status" value="1"/>
</dbReference>
<proteinExistence type="inferred from homology"/>
<dbReference type="PATRIC" id="fig|1400520.3.peg.3365"/>
<dbReference type="Pfam" id="PF00248">
    <property type="entry name" value="Aldo_ket_red"/>
    <property type="match status" value="1"/>
</dbReference>
<evidence type="ECO:0000313" key="8">
    <source>
        <dbReference type="EMBL" id="ETY72581.1"/>
    </source>
</evidence>
<dbReference type="PIRSF" id="PIRSF000097">
    <property type="entry name" value="AKR"/>
    <property type="match status" value="1"/>
</dbReference>
<feature type="active site" description="Proton donor" evidence="4">
    <location>
        <position position="52"/>
    </location>
</feature>
<evidence type="ECO:0000256" key="3">
    <source>
        <dbReference type="ARBA" id="ARBA00023002"/>
    </source>
</evidence>
<evidence type="ECO:0000256" key="5">
    <source>
        <dbReference type="PIRSR" id="PIRSR000097-2"/>
    </source>
</evidence>
<evidence type="ECO:0000256" key="2">
    <source>
        <dbReference type="ARBA" id="ARBA00022857"/>
    </source>
</evidence>
<evidence type="ECO:0000256" key="4">
    <source>
        <dbReference type="PIRSR" id="PIRSR000097-1"/>
    </source>
</evidence>
<dbReference type="FunFam" id="3.20.20.100:FF:000015">
    <property type="entry name" value="Oxidoreductase, aldo/keto reductase family"/>
    <property type="match status" value="1"/>
</dbReference>
<dbReference type="HOGENOM" id="CLU_023205_0_1_9"/>
<dbReference type="InterPro" id="IPR036812">
    <property type="entry name" value="NAD(P)_OxRdtase_dom_sf"/>
</dbReference>